<sequence>MPRSAEPPAPPPARPPPFSPGSRAARRRARAAKVGAPYLVPLALAAVAALLLWRYWDRIAGADLAISAASPETQVREALRHQERAHLNDVYGFKSGGTAELVPVRFAEVAVQVDGDRASVLAIVEADGRVTWRDEHAEVSYVGREAFAMTRCSIALWCGDGQQFAGLRGVLTALFRREDAWNAADAAALERLVAEAHAGDPAALGARLRAELAAAAGARVRISAWQIRVERDRAEVGEDYELVREGRAAERRRARYVLAREGERWRFVDGL</sequence>
<organism evidence="3 4">
    <name type="scientific">Anaeromyxobacter dehalogenans (strain ATCC BAA-258 / DSM 21875 / 2CP-1)</name>
    <dbReference type="NCBI Taxonomy" id="455488"/>
    <lineage>
        <taxon>Bacteria</taxon>
        <taxon>Pseudomonadati</taxon>
        <taxon>Myxococcota</taxon>
        <taxon>Myxococcia</taxon>
        <taxon>Myxococcales</taxon>
        <taxon>Cystobacterineae</taxon>
        <taxon>Anaeromyxobacteraceae</taxon>
        <taxon>Anaeromyxobacter</taxon>
    </lineage>
</organism>
<feature type="region of interest" description="Disordered" evidence="1">
    <location>
        <begin position="1"/>
        <end position="26"/>
    </location>
</feature>
<accession>B8J5H9</accession>
<keyword evidence="2" id="KW-0472">Membrane</keyword>
<dbReference type="AlphaFoldDB" id="B8J5H9"/>
<dbReference type="RefSeq" id="WP_015934633.1">
    <property type="nucleotide sequence ID" value="NC_011891.1"/>
</dbReference>
<keyword evidence="2" id="KW-1133">Transmembrane helix</keyword>
<protein>
    <submittedName>
        <fullName evidence="3">Uncharacterized protein</fullName>
    </submittedName>
</protein>
<proteinExistence type="predicted"/>
<reference evidence="3" key="1">
    <citation type="submission" date="2009-01" db="EMBL/GenBank/DDBJ databases">
        <title>Complete sequence of Anaeromyxobacter dehalogenans 2CP-1.</title>
        <authorList>
            <consortium name="US DOE Joint Genome Institute"/>
            <person name="Lucas S."/>
            <person name="Copeland A."/>
            <person name="Lapidus A."/>
            <person name="Glavina del Rio T."/>
            <person name="Dalin E."/>
            <person name="Tice H."/>
            <person name="Bruce D."/>
            <person name="Goodwin L."/>
            <person name="Pitluck S."/>
            <person name="Saunders E."/>
            <person name="Brettin T."/>
            <person name="Detter J.C."/>
            <person name="Han C."/>
            <person name="Larimer F."/>
            <person name="Land M."/>
            <person name="Hauser L."/>
            <person name="Kyrpides N."/>
            <person name="Ovchinnikova G."/>
            <person name="Beliaev A.S."/>
            <person name="Richardson P."/>
        </authorList>
    </citation>
    <scope>NUCLEOTIDE SEQUENCE</scope>
    <source>
        <strain evidence="3">2CP-1</strain>
    </source>
</reference>
<dbReference type="HOGENOM" id="CLU_1036831_0_0_7"/>
<dbReference type="SUPFAM" id="SSF54427">
    <property type="entry name" value="NTF2-like"/>
    <property type="match status" value="1"/>
</dbReference>
<evidence type="ECO:0000313" key="4">
    <source>
        <dbReference type="Proteomes" id="UP000007089"/>
    </source>
</evidence>
<keyword evidence="2" id="KW-0812">Transmembrane</keyword>
<dbReference type="InterPro" id="IPR032710">
    <property type="entry name" value="NTF2-like_dom_sf"/>
</dbReference>
<dbReference type="KEGG" id="acp:A2cp1_3511"/>
<evidence type="ECO:0000313" key="3">
    <source>
        <dbReference type="EMBL" id="ACL66841.1"/>
    </source>
</evidence>
<dbReference type="Proteomes" id="UP000007089">
    <property type="component" value="Chromosome"/>
</dbReference>
<keyword evidence="4" id="KW-1185">Reference proteome</keyword>
<feature type="compositionally biased region" description="Pro residues" evidence="1">
    <location>
        <begin position="1"/>
        <end position="19"/>
    </location>
</feature>
<evidence type="ECO:0000256" key="1">
    <source>
        <dbReference type="SAM" id="MobiDB-lite"/>
    </source>
</evidence>
<gene>
    <name evidence="3" type="ordered locus">A2cp1_3511</name>
</gene>
<feature type="transmembrane region" description="Helical" evidence="2">
    <location>
        <begin position="36"/>
        <end position="56"/>
    </location>
</feature>
<evidence type="ECO:0000256" key="2">
    <source>
        <dbReference type="SAM" id="Phobius"/>
    </source>
</evidence>
<name>B8J5H9_ANAD2</name>
<dbReference type="EMBL" id="CP001359">
    <property type="protein sequence ID" value="ACL66841.1"/>
    <property type="molecule type" value="Genomic_DNA"/>
</dbReference>